<evidence type="ECO:0000313" key="13">
    <source>
        <dbReference type="EMBL" id="KIJ26133.1"/>
    </source>
</evidence>
<evidence type="ECO:0000259" key="11">
    <source>
        <dbReference type="PROSITE" id="PS50072"/>
    </source>
</evidence>
<dbReference type="Gene3D" id="3.30.40.10">
    <property type="entry name" value="Zinc/RING finger domain, C3HC4 (zinc finger)"/>
    <property type="match status" value="1"/>
</dbReference>
<dbReference type="Proteomes" id="UP000054279">
    <property type="component" value="Unassembled WGS sequence"/>
</dbReference>
<comment type="function">
    <text evidence="3">May catalyze the cis-trans isomerization of proline imidic peptide bonds in oligopeptides thereby assisting the folding of proteins. May also function as a chaperone, playing a role in intracellular transport of proteins. May also have a protein ubiquitin ligase activity acting as an E3 ubiquitin protein ligase or as a ubiquitin-ubiquitin ligase promoting elongation of ubiquitin chains on proteins.</text>
</comment>
<dbReference type="PANTHER" id="PTHR45625:SF1">
    <property type="entry name" value="RING-TYPE E3 UBIQUITIN-PROTEIN LIGASE PPIL2"/>
    <property type="match status" value="1"/>
</dbReference>
<dbReference type="AlphaFoldDB" id="A0A0C9TAK2"/>
<proteinExistence type="inferred from homology"/>
<dbReference type="InterPro" id="IPR044666">
    <property type="entry name" value="Cyclophilin_A-like"/>
</dbReference>
<keyword evidence="9" id="KW-0539">Nucleus</keyword>
<dbReference type="InterPro" id="IPR003613">
    <property type="entry name" value="Ubox_domain"/>
</dbReference>
<evidence type="ECO:0000256" key="5">
    <source>
        <dbReference type="ARBA" id="ARBA00007930"/>
    </source>
</evidence>
<dbReference type="GO" id="GO:0071013">
    <property type="term" value="C:catalytic step 2 spliceosome"/>
    <property type="evidence" value="ECO:0007669"/>
    <property type="project" value="TreeGrafter"/>
</dbReference>
<feature type="region of interest" description="Disordered" evidence="10">
    <location>
        <begin position="483"/>
        <end position="509"/>
    </location>
</feature>
<evidence type="ECO:0000256" key="6">
    <source>
        <dbReference type="ARBA" id="ARBA00012483"/>
    </source>
</evidence>
<evidence type="ECO:0000256" key="1">
    <source>
        <dbReference type="ARBA" id="ARBA00000900"/>
    </source>
</evidence>
<dbReference type="Pfam" id="PF00160">
    <property type="entry name" value="Pro_isomerase"/>
    <property type="match status" value="1"/>
</dbReference>
<evidence type="ECO:0000256" key="4">
    <source>
        <dbReference type="ARBA" id="ARBA00004123"/>
    </source>
</evidence>
<dbReference type="CDD" id="cd16663">
    <property type="entry name" value="RING-Ubox_PPIL2"/>
    <property type="match status" value="1"/>
</dbReference>
<evidence type="ECO:0000256" key="10">
    <source>
        <dbReference type="SAM" id="MobiDB-lite"/>
    </source>
</evidence>
<dbReference type="OrthoDB" id="407558at2759"/>
<reference evidence="13 14" key="1">
    <citation type="submission" date="2014-06" db="EMBL/GenBank/DDBJ databases">
        <title>Evolutionary Origins and Diversification of the Mycorrhizal Mutualists.</title>
        <authorList>
            <consortium name="DOE Joint Genome Institute"/>
            <consortium name="Mycorrhizal Genomics Consortium"/>
            <person name="Kohler A."/>
            <person name="Kuo A."/>
            <person name="Nagy L.G."/>
            <person name="Floudas D."/>
            <person name="Copeland A."/>
            <person name="Barry K.W."/>
            <person name="Cichocki N."/>
            <person name="Veneault-Fourrey C."/>
            <person name="LaButti K."/>
            <person name="Lindquist E.A."/>
            <person name="Lipzen A."/>
            <person name="Lundell T."/>
            <person name="Morin E."/>
            <person name="Murat C."/>
            <person name="Riley R."/>
            <person name="Ohm R."/>
            <person name="Sun H."/>
            <person name="Tunlid A."/>
            <person name="Henrissat B."/>
            <person name="Grigoriev I.V."/>
            <person name="Hibbett D.S."/>
            <person name="Martin F."/>
        </authorList>
    </citation>
    <scope>NUCLEOTIDE SEQUENCE [LARGE SCALE GENOMIC DNA]</scope>
    <source>
        <strain evidence="13 14">SS14</strain>
    </source>
</reference>
<comment type="catalytic activity">
    <reaction evidence="2">
        <text>[protein]-peptidylproline (omega=180) = [protein]-peptidylproline (omega=0)</text>
        <dbReference type="Rhea" id="RHEA:16237"/>
        <dbReference type="Rhea" id="RHEA-COMP:10747"/>
        <dbReference type="Rhea" id="RHEA-COMP:10748"/>
        <dbReference type="ChEBI" id="CHEBI:83833"/>
        <dbReference type="ChEBI" id="CHEBI:83834"/>
        <dbReference type="EC" id="5.2.1.8"/>
    </reaction>
</comment>
<dbReference type="InterPro" id="IPR026951">
    <property type="entry name" value="PPIL2_U-box_dom"/>
</dbReference>
<keyword evidence="14" id="KW-1185">Reference proteome</keyword>
<dbReference type="PROSITE" id="PS00170">
    <property type="entry name" value="CSA_PPIASE_1"/>
    <property type="match status" value="1"/>
</dbReference>
<dbReference type="InterPro" id="IPR020892">
    <property type="entry name" value="Cyclophilin-type_PPIase_CS"/>
</dbReference>
<evidence type="ECO:0000256" key="9">
    <source>
        <dbReference type="ARBA" id="ARBA00023242"/>
    </source>
</evidence>
<keyword evidence="8" id="KW-0833">Ubl conjugation pathway</keyword>
<comment type="subcellular location">
    <subcellularLocation>
        <location evidence="4">Nucleus</location>
    </subcellularLocation>
</comment>
<dbReference type="PROSITE" id="PS51698">
    <property type="entry name" value="U_BOX"/>
    <property type="match status" value="1"/>
</dbReference>
<evidence type="ECO:0000256" key="3">
    <source>
        <dbReference type="ARBA" id="ARBA00003697"/>
    </source>
</evidence>
<evidence type="ECO:0000256" key="2">
    <source>
        <dbReference type="ARBA" id="ARBA00000971"/>
    </source>
</evidence>
<dbReference type="PROSITE" id="PS50072">
    <property type="entry name" value="CSA_PPIASE_2"/>
    <property type="match status" value="1"/>
</dbReference>
<organism evidence="13 14">
    <name type="scientific">Sphaerobolus stellatus (strain SS14)</name>
    <dbReference type="NCBI Taxonomy" id="990650"/>
    <lineage>
        <taxon>Eukaryota</taxon>
        <taxon>Fungi</taxon>
        <taxon>Dikarya</taxon>
        <taxon>Basidiomycota</taxon>
        <taxon>Agaricomycotina</taxon>
        <taxon>Agaricomycetes</taxon>
        <taxon>Phallomycetidae</taxon>
        <taxon>Geastrales</taxon>
        <taxon>Sphaerobolaceae</taxon>
        <taxon>Sphaerobolus</taxon>
    </lineage>
</organism>
<dbReference type="FunFam" id="3.30.40.10:FF:000079">
    <property type="entry name" value="Peptidyl-prolyl cis-trans isomerase 2"/>
    <property type="match status" value="1"/>
</dbReference>
<evidence type="ECO:0000313" key="14">
    <source>
        <dbReference type="Proteomes" id="UP000054279"/>
    </source>
</evidence>
<evidence type="ECO:0000256" key="8">
    <source>
        <dbReference type="ARBA" id="ARBA00022786"/>
    </source>
</evidence>
<dbReference type="InterPro" id="IPR013083">
    <property type="entry name" value="Znf_RING/FYVE/PHD"/>
</dbReference>
<evidence type="ECO:0000256" key="7">
    <source>
        <dbReference type="ARBA" id="ARBA00022679"/>
    </source>
</evidence>
<feature type="compositionally biased region" description="Basic and acidic residues" evidence="10">
    <location>
        <begin position="483"/>
        <end position="493"/>
    </location>
</feature>
<dbReference type="EC" id="2.3.2.27" evidence="6"/>
<dbReference type="EMBL" id="KN837382">
    <property type="protein sequence ID" value="KIJ26133.1"/>
    <property type="molecule type" value="Genomic_DNA"/>
</dbReference>
<dbReference type="PANTHER" id="PTHR45625">
    <property type="entry name" value="PEPTIDYL-PROLYL CIS-TRANS ISOMERASE-RELATED"/>
    <property type="match status" value="1"/>
</dbReference>
<protein>
    <recommendedName>
        <fullName evidence="6">RING-type E3 ubiquitin transferase</fullName>
        <ecNumber evidence="6">2.3.2.27</ecNumber>
    </recommendedName>
</protein>
<dbReference type="GO" id="GO:0000209">
    <property type="term" value="P:protein polyubiquitination"/>
    <property type="evidence" value="ECO:0007669"/>
    <property type="project" value="TreeGrafter"/>
</dbReference>
<dbReference type="SUPFAM" id="SSF57850">
    <property type="entry name" value="RING/U-box"/>
    <property type="match status" value="1"/>
</dbReference>
<dbReference type="GO" id="GO:0061630">
    <property type="term" value="F:ubiquitin protein ligase activity"/>
    <property type="evidence" value="ECO:0007669"/>
    <property type="project" value="UniProtKB-EC"/>
</dbReference>
<dbReference type="GO" id="GO:0006457">
    <property type="term" value="P:protein folding"/>
    <property type="evidence" value="ECO:0007669"/>
    <property type="project" value="InterPro"/>
</dbReference>
<feature type="region of interest" description="Disordered" evidence="10">
    <location>
        <begin position="163"/>
        <end position="186"/>
    </location>
</feature>
<dbReference type="SMART" id="SM00504">
    <property type="entry name" value="Ubox"/>
    <property type="match status" value="1"/>
</dbReference>
<comment type="catalytic activity">
    <reaction evidence="1">
        <text>S-ubiquitinyl-[E2 ubiquitin-conjugating enzyme]-L-cysteine + [acceptor protein]-L-lysine = [E2 ubiquitin-conjugating enzyme]-L-cysteine + N(6)-ubiquitinyl-[acceptor protein]-L-lysine.</text>
        <dbReference type="EC" id="2.3.2.27"/>
    </reaction>
</comment>
<feature type="domain" description="U-box" evidence="12">
    <location>
        <begin position="40"/>
        <end position="118"/>
    </location>
</feature>
<keyword evidence="7" id="KW-0808">Transferase</keyword>
<evidence type="ECO:0000259" key="12">
    <source>
        <dbReference type="PROSITE" id="PS51698"/>
    </source>
</evidence>
<dbReference type="PRINTS" id="PR00153">
    <property type="entry name" value="CSAPPISMRASE"/>
</dbReference>
<dbReference type="SUPFAM" id="SSF50891">
    <property type="entry name" value="Cyclophilin-like"/>
    <property type="match status" value="1"/>
</dbReference>
<dbReference type="Gene3D" id="2.40.100.10">
    <property type="entry name" value="Cyclophilin-like"/>
    <property type="match status" value="1"/>
</dbReference>
<comment type="similarity">
    <text evidence="5">Belongs to the cyclophilin-type PPIase family. PPIL2 subfamily.</text>
</comment>
<dbReference type="InterPro" id="IPR002130">
    <property type="entry name" value="Cyclophilin-type_PPIase_dom"/>
</dbReference>
<accession>A0A0C9TAK2</accession>
<name>A0A0C9TAK2_SPHS4</name>
<dbReference type="HOGENOM" id="CLU_012062_7_0_1"/>
<feature type="domain" description="PPIase cyclophilin-type" evidence="11">
    <location>
        <begin position="269"/>
        <end position="415"/>
    </location>
</feature>
<dbReference type="InterPro" id="IPR029000">
    <property type="entry name" value="Cyclophilin-like_dom_sf"/>
</dbReference>
<gene>
    <name evidence="13" type="ORF">M422DRAFT_216413</name>
</gene>
<sequence length="523" mass="57001">MGHGSNDKLYITHTEHSGRWGQHTAGSSGYIAKQEAPRLALTPFDCCSLSLQPFEHPVCARNEDGTGTVFDLVNIIPWLKQHDNKHPITGVKLDPASLITLHYTRDGKGEYHDPVSFKRFSEHSHIVAVATTGNVFLAESVKGGRDLVADVDFSKKKDLITLQDPHGLPTAPPKPDAAKDKKAVAATTAVVPQKKAPLPWNASPYSTGMPGASLTSTSVDPHTGSSTALYDEEELMFDAIANPPKGKGKEKDVGKRRAYVRVVTTLGGGSLNLELYCEKAPKTCYNFLMLARQGKFEDCPFHRLIPGFMIQTGDPTGTGSGGESYWGTPFRDEFDNKNAAKHDSRGVLAMANRGPGTNGSQWYITFREAPNLDGKHTVFGKLVGGDDILDALEKLPRKDGTERPAKTVKIKEVVIYFDPFDEYKQRLARKLAHRAEAGKTDAADVEKKKDVGINDGVNWFGERLGSGEDVLGGKKLGGVGKYLDLKRPREESKPTSSVAAKGTEIGQEAKKRKKLGFGDFDGW</sequence>
<dbReference type="GO" id="GO:0003755">
    <property type="term" value="F:peptidyl-prolyl cis-trans isomerase activity"/>
    <property type="evidence" value="ECO:0007669"/>
    <property type="project" value="UniProtKB-EC"/>
</dbReference>